<dbReference type="SUPFAM" id="SSF51445">
    <property type="entry name" value="(Trans)glycosidases"/>
    <property type="match status" value="1"/>
</dbReference>
<evidence type="ECO:0000313" key="8">
    <source>
        <dbReference type="Proteomes" id="UP000184028"/>
    </source>
</evidence>
<dbReference type="Pfam" id="PF13641">
    <property type="entry name" value="Glyco_tranf_2_3"/>
    <property type="match status" value="1"/>
</dbReference>
<evidence type="ECO:0000256" key="1">
    <source>
        <dbReference type="ARBA" id="ARBA00006739"/>
    </source>
</evidence>
<gene>
    <name evidence="7" type="ORF">SAMN05444484_1011068</name>
</gene>
<dbReference type="InterPro" id="IPR029044">
    <property type="entry name" value="Nucleotide-diphossugar_trans"/>
</dbReference>
<protein>
    <submittedName>
        <fullName evidence="7">Poly-beta-1,6 N-acetyl-D-glucosamine synthase</fullName>
    </submittedName>
</protein>
<accession>A0A1M6ZLC5</accession>
<dbReference type="Gene3D" id="3.20.20.370">
    <property type="entry name" value="Glycoside hydrolase/deacetylase"/>
    <property type="match status" value="1"/>
</dbReference>
<dbReference type="SMART" id="SM00636">
    <property type="entry name" value="Glyco_18"/>
    <property type="match status" value="1"/>
</dbReference>
<feature type="domain" description="GH18" evidence="6">
    <location>
        <begin position="116"/>
        <end position="426"/>
    </location>
</feature>
<dbReference type="PROSITE" id="PS51677">
    <property type="entry name" value="NODB"/>
    <property type="match status" value="1"/>
</dbReference>
<dbReference type="InterPro" id="IPR011330">
    <property type="entry name" value="Glyco_hydro/deAcase_b/a-brl"/>
</dbReference>
<keyword evidence="2" id="KW-0328">Glycosyltransferase</keyword>
<dbReference type="InterPro" id="IPR017853">
    <property type="entry name" value="GH"/>
</dbReference>
<organism evidence="7 8">
    <name type="scientific">Flavobacterium chilense</name>
    <dbReference type="NCBI Taxonomy" id="946677"/>
    <lineage>
        <taxon>Bacteria</taxon>
        <taxon>Pseudomonadati</taxon>
        <taxon>Bacteroidota</taxon>
        <taxon>Flavobacteriia</taxon>
        <taxon>Flavobacteriales</taxon>
        <taxon>Flavobacteriaceae</taxon>
        <taxon>Flavobacterium</taxon>
    </lineage>
</organism>
<evidence type="ECO:0000313" key="7">
    <source>
        <dbReference type="EMBL" id="SHL31135.1"/>
    </source>
</evidence>
<dbReference type="AlphaFoldDB" id="A0A1M6ZLC5"/>
<feature type="transmembrane region" description="Helical" evidence="4">
    <location>
        <begin position="1030"/>
        <end position="1054"/>
    </location>
</feature>
<dbReference type="Gene3D" id="3.90.550.10">
    <property type="entry name" value="Spore Coat Polysaccharide Biosynthesis Protein SpsA, Chain A"/>
    <property type="match status" value="1"/>
</dbReference>
<dbReference type="SUPFAM" id="SSF88713">
    <property type="entry name" value="Glycoside hydrolase/deacetylase"/>
    <property type="match status" value="1"/>
</dbReference>
<keyword evidence="4" id="KW-0472">Membrane</keyword>
<keyword evidence="8" id="KW-1185">Reference proteome</keyword>
<dbReference type="Pfam" id="PF00704">
    <property type="entry name" value="Glyco_hydro_18"/>
    <property type="match status" value="1"/>
</dbReference>
<dbReference type="CDD" id="cd06423">
    <property type="entry name" value="CESA_like"/>
    <property type="match status" value="1"/>
</dbReference>
<dbReference type="PROSITE" id="PS51910">
    <property type="entry name" value="GH18_2"/>
    <property type="match status" value="1"/>
</dbReference>
<evidence type="ECO:0000256" key="4">
    <source>
        <dbReference type="SAM" id="Phobius"/>
    </source>
</evidence>
<feature type="transmembrane region" description="Helical" evidence="4">
    <location>
        <begin position="1066"/>
        <end position="1086"/>
    </location>
</feature>
<evidence type="ECO:0000259" key="5">
    <source>
        <dbReference type="PROSITE" id="PS51677"/>
    </source>
</evidence>
<dbReference type="Proteomes" id="UP000184028">
    <property type="component" value="Unassembled WGS sequence"/>
</dbReference>
<proteinExistence type="inferred from homology"/>
<dbReference type="InterPro" id="IPR002509">
    <property type="entry name" value="NODB_dom"/>
</dbReference>
<feature type="transmembrane region" description="Helical" evidence="4">
    <location>
        <begin position="723"/>
        <end position="755"/>
    </location>
</feature>
<dbReference type="STRING" id="946677.SAMN05444484_1011068"/>
<dbReference type="PANTHER" id="PTHR43630">
    <property type="entry name" value="POLY-BETA-1,6-N-ACETYL-D-GLUCOSAMINE SYNTHASE"/>
    <property type="match status" value="1"/>
</dbReference>
<dbReference type="GO" id="GO:0005975">
    <property type="term" value="P:carbohydrate metabolic process"/>
    <property type="evidence" value="ECO:0007669"/>
    <property type="project" value="InterPro"/>
</dbReference>
<name>A0A1M6ZLC5_9FLAO</name>
<dbReference type="Gene3D" id="3.10.50.10">
    <property type="match status" value="1"/>
</dbReference>
<dbReference type="InterPro" id="IPR029070">
    <property type="entry name" value="Chitinase_insertion_sf"/>
</dbReference>
<evidence type="ECO:0000256" key="3">
    <source>
        <dbReference type="ARBA" id="ARBA00022679"/>
    </source>
</evidence>
<dbReference type="GO" id="GO:0016757">
    <property type="term" value="F:glycosyltransferase activity"/>
    <property type="evidence" value="ECO:0007669"/>
    <property type="project" value="UniProtKB-KW"/>
</dbReference>
<dbReference type="GO" id="GO:0008061">
    <property type="term" value="F:chitin binding"/>
    <property type="evidence" value="ECO:0007669"/>
    <property type="project" value="InterPro"/>
</dbReference>
<evidence type="ECO:0000256" key="2">
    <source>
        <dbReference type="ARBA" id="ARBA00022676"/>
    </source>
</evidence>
<keyword evidence="4" id="KW-1133">Transmembrane helix</keyword>
<dbReference type="Pfam" id="PF01522">
    <property type="entry name" value="Polysacc_deac_1"/>
    <property type="match status" value="1"/>
</dbReference>
<dbReference type="EMBL" id="FRBT01000001">
    <property type="protein sequence ID" value="SHL31135.1"/>
    <property type="molecule type" value="Genomic_DNA"/>
</dbReference>
<dbReference type="CDD" id="cd10962">
    <property type="entry name" value="CE4_GT2-like"/>
    <property type="match status" value="1"/>
</dbReference>
<dbReference type="PANTHER" id="PTHR43630:SF1">
    <property type="entry name" value="POLY-BETA-1,6-N-ACETYL-D-GLUCOSAMINE SYNTHASE"/>
    <property type="match status" value="1"/>
</dbReference>
<keyword evidence="4" id="KW-0812">Transmembrane</keyword>
<feature type="transmembrane region" description="Helical" evidence="4">
    <location>
        <begin position="36"/>
        <end position="56"/>
    </location>
</feature>
<sequence>MYIYASIVIKNMDHKKQVFQTETKLRWRTFQWSTRLIIFLILMLIPVFIITLHRGLKPPLPILGNDTFAQKLVNPSTPAELTTKELKKYKGFTSFLRSKSKMENLKKQNQGIDFPEIRAAFYVDWDPQSLFSLQKNIGKLNMVIPEWFFIDPKTDLLRTEIDTAALKIMKKAGIKIVPLINNINESKGEGEFDGDMIHRILHDDVKKERLINDIIKNLKKYKLQGINIDFEEFKETGDEPIIAFQKELYEKLHAMGFLVTQDIMANDEDFNIKALSKYNDYMFLMAYDEHYSGSVPGAISSQKWIERILDQVAKEIPSNKIILCFAGYGYDWEENKEAVTVTYDEALSLAKQYGANIIFNDNSYNNSFNYTDGAGKKHQVYFADAATNFNTIRFADEYGTAGTALWRLGSEDGRLWHFYNRSLTNKSVAKTAFDFSTLEKVHMIFSTPDYIGEGEILNVLTDPQPGKIKLQTDPNESIITEEKYLELPTKYVISKFGNVHKQVILTFDDGPDPTYTPQILDILKQEKVPATFFVVGLQGENNIPLLQRIYEEGHEIGNHTFTHPNIALVSKERASAEMETTRLLIEAVTGRSTVLFRAPYNADAEPTTEAELRPVALSKAQNYYTVGESIDPNDWEKGVSADSVYARVVREYEADPTKGIILLHDAGGNRESTVEALPRIIKYFKDKGIQFTTVSKLLGKTKNEIMPKAKGNMMTIDNIIFDLGYWFGHFITAVFWIAILLGFFRILLMAIMAFLKKWKDYKYPLNYNEINENHPKVSIIVPAYNEEVNAVKTIHNLLRQDYPNFDIIFVDDGSKDTTFSQVDTAFKNHDVVKVHTKINGGKASALNHGIAITQSDYVVCIDADTQLKTDALSQLMKCFTLQFKNNEQVGAVAGNVKVGNENTMLAKWQSIEYTTAQNFDRRAFDLINGITVVPGAIGAFRKEAIEKAGGFTTDTLAEDCDLTIRILRNNYRIVNCVEAVAVTEAPETLNEFMKQRFRWSYGIMQAFWKNRDACFNPKYKGLGMVSLPNVLIFQIVLPIFAPLADLILILSLIWNHNDTDSLHKIGIYYLVFMLVDMLVSVIAFIFEKERLSKLIWLIPQRFVYRQLMYVILFRAIKRAIKGESQSWGVLTRTGNVGSLE</sequence>
<reference evidence="8" key="1">
    <citation type="submission" date="2016-11" db="EMBL/GenBank/DDBJ databases">
        <authorList>
            <person name="Varghese N."/>
            <person name="Submissions S."/>
        </authorList>
    </citation>
    <scope>NUCLEOTIDE SEQUENCE [LARGE SCALE GENOMIC DNA]</scope>
    <source>
        <strain evidence="8">DSM 24724</strain>
    </source>
</reference>
<dbReference type="Gene3D" id="3.20.20.80">
    <property type="entry name" value="Glycosidases"/>
    <property type="match status" value="1"/>
</dbReference>
<dbReference type="InterPro" id="IPR001223">
    <property type="entry name" value="Glyco_hydro18_cat"/>
</dbReference>
<dbReference type="GO" id="GO:0016810">
    <property type="term" value="F:hydrolase activity, acting on carbon-nitrogen (but not peptide) bonds"/>
    <property type="evidence" value="ECO:0007669"/>
    <property type="project" value="InterPro"/>
</dbReference>
<dbReference type="SUPFAM" id="SSF53448">
    <property type="entry name" value="Nucleotide-diphospho-sugar transferases"/>
    <property type="match status" value="1"/>
</dbReference>
<dbReference type="InterPro" id="IPR011583">
    <property type="entry name" value="Chitinase_II/V-like_cat"/>
</dbReference>
<comment type="similarity">
    <text evidence="1">Belongs to the glycosyltransferase 2 family.</text>
</comment>
<keyword evidence="3" id="KW-0808">Transferase</keyword>
<evidence type="ECO:0000259" key="6">
    <source>
        <dbReference type="PROSITE" id="PS51910"/>
    </source>
</evidence>
<feature type="domain" description="NodB homology" evidence="5">
    <location>
        <begin position="501"/>
        <end position="692"/>
    </location>
</feature>